<dbReference type="Proteomes" id="UP001057402">
    <property type="component" value="Chromosome 8"/>
</dbReference>
<proteinExistence type="predicted"/>
<reference evidence="2" key="1">
    <citation type="journal article" date="2023" name="Front. Plant Sci.">
        <title>Chromosomal-level genome assembly of Melastoma candidum provides insights into trichome evolution.</title>
        <authorList>
            <person name="Zhong Y."/>
            <person name="Wu W."/>
            <person name="Sun C."/>
            <person name="Zou P."/>
            <person name="Liu Y."/>
            <person name="Dai S."/>
            <person name="Zhou R."/>
        </authorList>
    </citation>
    <scope>NUCLEOTIDE SEQUENCE [LARGE SCALE GENOMIC DNA]</scope>
</reference>
<dbReference type="EMBL" id="CM042887">
    <property type="protein sequence ID" value="KAI4330390.1"/>
    <property type="molecule type" value="Genomic_DNA"/>
</dbReference>
<evidence type="ECO:0000313" key="2">
    <source>
        <dbReference type="Proteomes" id="UP001057402"/>
    </source>
</evidence>
<organism evidence="1 2">
    <name type="scientific">Melastoma candidum</name>
    <dbReference type="NCBI Taxonomy" id="119954"/>
    <lineage>
        <taxon>Eukaryota</taxon>
        <taxon>Viridiplantae</taxon>
        <taxon>Streptophyta</taxon>
        <taxon>Embryophyta</taxon>
        <taxon>Tracheophyta</taxon>
        <taxon>Spermatophyta</taxon>
        <taxon>Magnoliopsida</taxon>
        <taxon>eudicotyledons</taxon>
        <taxon>Gunneridae</taxon>
        <taxon>Pentapetalae</taxon>
        <taxon>rosids</taxon>
        <taxon>malvids</taxon>
        <taxon>Myrtales</taxon>
        <taxon>Melastomataceae</taxon>
        <taxon>Melastomatoideae</taxon>
        <taxon>Melastomateae</taxon>
        <taxon>Melastoma</taxon>
    </lineage>
</organism>
<evidence type="ECO:0000313" key="1">
    <source>
        <dbReference type="EMBL" id="KAI4330390.1"/>
    </source>
</evidence>
<sequence>MESYVGQIKNNNKKKIHDLAKIKQEIKHSKKIKKNAVKDSSLPSNNDTRLPYSGSIKQFASGRGALSGFDWRAYGAAVVLIAPSLAWMSKKKKQR</sequence>
<keyword evidence="2" id="KW-1185">Reference proteome</keyword>
<name>A0ACB9N2K3_9MYRT</name>
<accession>A0ACB9N2K3</accession>
<comment type="caution">
    <text evidence="1">The sequence shown here is derived from an EMBL/GenBank/DDBJ whole genome shotgun (WGS) entry which is preliminary data.</text>
</comment>
<gene>
    <name evidence="1" type="ORF">MLD38_028681</name>
</gene>
<protein>
    <submittedName>
        <fullName evidence="1">Uncharacterized protein</fullName>
    </submittedName>
</protein>